<dbReference type="AlphaFoldDB" id="A0A134CDH8"/>
<evidence type="ECO:0000313" key="6">
    <source>
        <dbReference type="Proteomes" id="UP000070160"/>
    </source>
</evidence>
<sequence length="364" mass="39308">MYMIKYKRTILACLGILFIFIGSIGGFYWREIYDYSTAGSINRNSIVATAEQSIQHSKQTPIVQAVKQVEPAVVGITTRVYNQDPFDGAVSIREGVGSGIIFSQDGYIVTNAHVVGRARKVMVSLSDGKTYEGRVVGKDTLTDLAVVKIKAKHLPVATLGDSDALQVGETAIAIGNPLGLEFQGTVTTGVISSVHRTVGTLGETFQLIQTDAAINPGNSGGALVDVTGKVIGINSAKIAKEGIEGLGFAIPINGARPIIQALIKNGRVQRPYLGFIGVDYEMATRGGLQLPIKGILVYRTIAHSRDIQVGDIMTAIDDQRVDKMSQVQRILQKHHIGERVKITVYREGTYLSMLVQLAEMPIQE</sequence>
<dbReference type="PANTHER" id="PTHR43343:SF3">
    <property type="entry name" value="PROTEASE DO-LIKE 8, CHLOROPLASTIC"/>
    <property type="match status" value="1"/>
</dbReference>
<dbReference type="Gene3D" id="2.40.10.10">
    <property type="entry name" value="Trypsin-like serine proteases"/>
    <property type="match status" value="2"/>
</dbReference>
<dbReference type="SUPFAM" id="SSF50494">
    <property type="entry name" value="Trypsin-like serine proteases"/>
    <property type="match status" value="1"/>
</dbReference>
<dbReference type="Proteomes" id="UP000070160">
    <property type="component" value="Unassembled WGS sequence"/>
</dbReference>
<keyword evidence="6" id="KW-1185">Reference proteome</keyword>
<comment type="caution">
    <text evidence="5">The sequence shown here is derived from an EMBL/GenBank/DDBJ whole genome shotgun (WGS) entry which is preliminary data.</text>
</comment>
<dbReference type="GO" id="GO:0004252">
    <property type="term" value="F:serine-type endopeptidase activity"/>
    <property type="evidence" value="ECO:0007669"/>
    <property type="project" value="InterPro"/>
</dbReference>
<reference evidence="6" key="1">
    <citation type="submission" date="2016-01" db="EMBL/GenBank/DDBJ databases">
        <authorList>
            <person name="Mitreva M."/>
            <person name="Pepin K.H."/>
            <person name="Mihindukulasuriya K.A."/>
            <person name="Fulton R."/>
            <person name="Fronick C."/>
            <person name="O'Laughlin M."/>
            <person name="Miner T."/>
            <person name="Herter B."/>
            <person name="Rosa B.A."/>
            <person name="Cordes M."/>
            <person name="Tomlinson C."/>
            <person name="Wollam A."/>
            <person name="Palsikar V.B."/>
            <person name="Mardis E.R."/>
            <person name="Wilson R.K."/>
        </authorList>
    </citation>
    <scope>NUCLEOTIDE SEQUENCE [LARGE SCALE GENOMIC DNA]</scope>
    <source>
        <strain evidence="6">KA00182</strain>
    </source>
</reference>
<evidence type="ECO:0000256" key="3">
    <source>
        <dbReference type="ARBA" id="ARBA00022801"/>
    </source>
</evidence>
<dbReference type="InterPro" id="IPR036034">
    <property type="entry name" value="PDZ_sf"/>
</dbReference>
<dbReference type="PANTHER" id="PTHR43343">
    <property type="entry name" value="PEPTIDASE S12"/>
    <property type="match status" value="1"/>
</dbReference>
<dbReference type="InterPro" id="IPR001940">
    <property type="entry name" value="Peptidase_S1C"/>
</dbReference>
<dbReference type="PRINTS" id="PR00834">
    <property type="entry name" value="PROTEASES2C"/>
</dbReference>
<dbReference type="Gene3D" id="2.30.42.10">
    <property type="match status" value="1"/>
</dbReference>
<feature type="domain" description="PDZ" evidence="4">
    <location>
        <begin position="271"/>
        <end position="348"/>
    </location>
</feature>
<evidence type="ECO:0000313" key="5">
    <source>
        <dbReference type="EMBL" id="KXB90147.1"/>
    </source>
</evidence>
<dbReference type="Pfam" id="PF13365">
    <property type="entry name" value="Trypsin_2"/>
    <property type="match status" value="1"/>
</dbReference>
<dbReference type="EMBL" id="LSDT01000050">
    <property type="protein sequence ID" value="KXB90147.1"/>
    <property type="molecule type" value="Genomic_DNA"/>
</dbReference>
<dbReference type="InterPro" id="IPR051201">
    <property type="entry name" value="Chloro_Bact_Ser_Proteases"/>
</dbReference>
<organism evidence="5 6">
    <name type="scientific">Megasphaera hutchinsoni</name>
    <dbReference type="NCBI Taxonomy" id="1588748"/>
    <lineage>
        <taxon>Bacteria</taxon>
        <taxon>Bacillati</taxon>
        <taxon>Bacillota</taxon>
        <taxon>Negativicutes</taxon>
        <taxon>Veillonellales</taxon>
        <taxon>Veillonellaceae</taxon>
        <taxon>Megasphaera</taxon>
    </lineage>
</organism>
<evidence type="ECO:0000259" key="4">
    <source>
        <dbReference type="SMART" id="SM00228"/>
    </source>
</evidence>
<keyword evidence="2" id="KW-0645">Protease</keyword>
<proteinExistence type="inferred from homology"/>
<accession>A0A134CDH8</accession>
<comment type="similarity">
    <text evidence="1">Belongs to the peptidase S1C family.</text>
</comment>
<dbReference type="SMR" id="A0A134CDH8"/>
<dbReference type="SUPFAM" id="SSF50156">
    <property type="entry name" value="PDZ domain-like"/>
    <property type="match status" value="1"/>
</dbReference>
<dbReference type="Pfam" id="PF13180">
    <property type="entry name" value="PDZ_2"/>
    <property type="match status" value="1"/>
</dbReference>
<protein>
    <submittedName>
        <fullName evidence="5">Trypsin</fullName>
    </submittedName>
</protein>
<name>A0A134CDH8_9FIRM</name>
<dbReference type="InterPro" id="IPR001478">
    <property type="entry name" value="PDZ"/>
</dbReference>
<dbReference type="InterPro" id="IPR043504">
    <property type="entry name" value="Peptidase_S1_PA_chymotrypsin"/>
</dbReference>
<dbReference type="GO" id="GO:0006508">
    <property type="term" value="P:proteolysis"/>
    <property type="evidence" value="ECO:0007669"/>
    <property type="project" value="UniProtKB-KW"/>
</dbReference>
<gene>
    <name evidence="5" type="ORF">HMPREF3182_01460</name>
</gene>
<dbReference type="SMART" id="SM00228">
    <property type="entry name" value="PDZ"/>
    <property type="match status" value="1"/>
</dbReference>
<evidence type="ECO:0000256" key="2">
    <source>
        <dbReference type="ARBA" id="ARBA00022670"/>
    </source>
</evidence>
<dbReference type="InterPro" id="IPR009003">
    <property type="entry name" value="Peptidase_S1_PA"/>
</dbReference>
<evidence type="ECO:0000256" key="1">
    <source>
        <dbReference type="ARBA" id="ARBA00010541"/>
    </source>
</evidence>
<dbReference type="PATRIC" id="fig|1588748.3.peg.1413"/>
<dbReference type="STRING" id="1588748.HMPREF3182_01460"/>
<keyword evidence="3" id="KW-0378">Hydrolase</keyword>